<dbReference type="Proteomes" id="UP000076449">
    <property type="component" value="Chromosome I"/>
</dbReference>
<accession>A0A167Y7Q6</accession>
<dbReference type="EMBL" id="CM002798">
    <property type="protein sequence ID" value="KZN93666.1"/>
    <property type="molecule type" value="Genomic_DNA"/>
</dbReference>
<evidence type="ECO:0008006" key="2">
    <source>
        <dbReference type="Google" id="ProtNLM"/>
    </source>
</evidence>
<protein>
    <recommendedName>
        <fullName evidence="2">F-box domain-containing protein</fullName>
    </recommendedName>
</protein>
<proteinExistence type="predicted"/>
<name>A0A167Y7Q6_PENCH</name>
<dbReference type="SUPFAM" id="SSF52047">
    <property type="entry name" value="RNI-like"/>
    <property type="match status" value="1"/>
</dbReference>
<evidence type="ECO:0000313" key="1">
    <source>
        <dbReference type="EMBL" id="KZN93666.1"/>
    </source>
</evidence>
<gene>
    <name evidence="1" type="ORF">EN45_038500</name>
</gene>
<sequence>MPSLLGLPLELLGQIVQETIPVDFEATALSCKTLFAASTPFRAQYATRRRRFRHFTFSRKFEEKPEWAEESDSGEYWDQITQETGIRIMTTRELLEHIALDHSVERYLQSIDLRGSADADEEEDEDVINSLEAEVPETLRNLVLTSPFIKAVGGDVDDWIEGIRSSMIHADVFLLTLLSQVRKVAPHPRWDELDSRDTHPTWSGTDEPLWSVLRLITHRANHPEEFPDAPLSLLSAVQPSRDIGYEEKSPLTPFVPFLAINSVSEVSLRSCILKDDGYTGIAFDPMIGCYSTNLRKLTLESSVAGPEELSQLLKRIPNLEIFEFSHETKWHGCGYNWNIGAFLDTVQIVCAKTLRELSVTIFNDWGNKGATLMDMTRFQKLAVLELDVDMLCGPAYDPSMRDLEWAEFESVGSPAWPRLTDMLPASIERFSLYLNTFDPDHLRCISHLLEGFSDARATRLPHLNKLCIFVRMDSDSVIPDVALKELNAAKSSGFSILKLGTSTPVL</sequence>
<reference evidence="1" key="1">
    <citation type="journal article" date="2014" name="Genome Announc.">
        <title>Complete sequencing and chromosome-scale genome assembly of the industrial progenitor strain P2niaD18 from the penicillin producer Penicillium chrysogenum.</title>
        <authorList>
            <person name="Specht T."/>
            <person name="Dahlmann T.A."/>
            <person name="Zadra I."/>
            <person name="Kurnsteiner H."/>
            <person name="Kuck U."/>
        </authorList>
    </citation>
    <scope>NUCLEOTIDE SEQUENCE [LARGE SCALE GENOMIC DNA]</scope>
    <source>
        <strain evidence="1">P2niaD18</strain>
    </source>
</reference>
<dbReference type="AlphaFoldDB" id="A0A167Y7Q6"/>
<dbReference type="PhylomeDB" id="A0A167Y7Q6"/>
<organism evidence="1">
    <name type="scientific">Penicillium chrysogenum</name>
    <name type="common">Penicillium notatum</name>
    <dbReference type="NCBI Taxonomy" id="5076"/>
    <lineage>
        <taxon>Eukaryota</taxon>
        <taxon>Fungi</taxon>
        <taxon>Dikarya</taxon>
        <taxon>Ascomycota</taxon>
        <taxon>Pezizomycotina</taxon>
        <taxon>Eurotiomycetes</taxon>
        <taxon>Eurotiomycetidae</taxon>
        <taxon>Eurotiales</taxon>
        <taxon>Aspergillaceae</taxon>
        <taxon>Penicillium</taxon>
        <taxon>Penicillium chrysogenum species complex</taxon>
    </lineage>
</organism>